<feature type="compositionally biased region" description="Basic residues" evidence="1">
    <location>
        <begin position="180"/>
        <end position="191"/>
    </location>
</feature>
<organism evidence="2 3">
    <name type="scientific">Mycena metata</name>
    <dbReference type="NCBI Taxonomy" id="1033252"/>
    <lineage>
        <taxon>Eukaryota</taxon>
        <taxon>Fungi</taxon>
        <taxon>Dikarya</taxon>
        <taxon>Basidiomycota</taxon>
        <taxon>Agaricomycotina</taxon>
        <taxon>Agaricomycetes</taxon>
        <taxon>Agaricomycetidae</taxon>
        <taxon>Agaricales</taxon>
        <taxon>Marasmiineae</taxon>
        <taxon>Mycenaceae</taxon>
        <taxon>Mycena</taxon>
    </lineage>
</organism>
<feature type="non-terminal residue" evidence="2">
    <location>
        <position position="1"/>
    </location>
</feature>
<name>A0AAD7DV63_9AGAR</name>
<evidence type="ECO:0000256" key="1">
    <source>
        <dbReference type="SAM" id="MobiDB-lite"/>
    </source>
</evidence>
<gene>
    <name evidence="2" type="ORF">B0H16DRAFT_1208900</name>
</gene>
<evidence type="ECO:0000313" key="3">
    <source>
        <dbReference type="Proteomes" id="UP001215598"/>
    </source>
</evidence>
<evidence type="ECO:0000313" key="2">
    <source>
        <dbReference type="EMBL" id="KAJ7699730.1"/>
    </source>
</evidence>
<accession>A0AAD7DV63</accession>
<proteinExistence type="predicted"/>
<dbReference type="Proteomes" id="UP001215598">
    <property type="component" value="Unassembled WGS sequence"/>
</dbReference>
<keyword evidence="3" id="KW-1185">Reference proteome</keyword>
<sequence>CFLCEVDEDTRNPDDDLESYCQDCSPRVPLDFTKGQRMLEHVAAHQLFDKTMNDAHERCGLCNRPAPACTFFLTKGRGSGASYAIDWERSSCAREVHFQYAVAAKSKIGGKTASPCSNVPVICTTCGPKKPAPWKYNLPIHFRTFHRLDNPAMWPMDVTISAEERSALEIIWKNIQPPVKPKKSRKARKPMKISSAHSSHLAL</sequence>
<comment type="caution">
    <text evidence="2">The sequence shown here is derived from an EMBL/GenBank/DDBJ whole genome shotgun (WGS) entry which is preliminary data.</text>
</comment>
<dbReference type="EMBL" id="JARKIB010000567">
    <property type="protein sequence ID" value="KAJ7699730.1"/>
    <property type="molecule type" value="Genomic_DNA"/>
</dbReference>
<feature type="non-terminal residue" evidence="2">
    <location>
        <position position="203"/>
    </location>
</feature>
<feature type="region of interest" description="Disordered" evidence="1">
    <location>
        <begin position="179"/>
        <end position="203"/>
    </location>
</feature>
<reference evidence="2" key="1">
    <citation type="submission" date="2023-03" db="EMBL/GenBank/DDBJ databases">
        <title>Massive genome expansion in bonnet fungi (Mycena s.s.) driven by repeated elements and novel gene families across ecological guilds.</title>
        <authorList>
            <consortium name="Lawrence Berkeley National Laboratory"/>
            <person name="Harder C.B."/>
            <person name="Miyauchi S."/>
            <person name="Viragh M."/>
            <person name="Kuo A."/>
            <person name="Thoen E."/>
            <person name="Andreopoulos B."/>
            <person name="Lu D."/>
            <person name="Skrede I."/>
            <person name="Drula E."/>
            <person name="Henrissat B."/>
            <person name="Morin E."/>
            <person name="Kohler A."/>
            <person name="Barry K."/>
            <person name="LaButti K."/>
            <person name="Morin E."/>
            <person name="Salamov A."/>
            <person name="Lipzen A."/>
            <person name="Mereny Z."/>
            <person name="Hegedus B."/>
            <person name="Baldrian P."/>
            <person name="Stursova M."/>
            <person name="Weitz H."/>
            <person name="Taylor A."/>
            <person name="Grigoriev I.V."/>
            <person name="Nagy L.G."/>
            <person name="Martin F."/>
            <person name="Kauserud H."/>
        </authorList>
    </citation>
    <scope>NUCLEOTIDE SEQUENCE</scope>
    <source>
        <strain evidence="2">CBHHK182m</strain>
    </source>
</reference>
<dbReference type="AlphaFoldDB" id="A0AAD7DV63"/>
<protein>
    <submittedName>
        <fullName evidence="2">Uncharacterized protein</fullName>
    </submittedName>
</protein>